<evidence type="ECO:0000313" key="1">
    <source>
        <dbReference type="EMBL" id="MDS0295144.1"/>
    </source>
</evidence>
<accession>A0ABU2G4C4</accession>
<dbReference type="Proteomes" id="UP001254813">
    <property type="component" value="Unassembled WGS sequence"/>
</dbReference>
<gene>
    <name evidence="1" type="ORF">NDI79_13260</name>
</gene>
<reference evidence="1 2" key="1">
    <citation type="submission" date="2022-06" db="EMBL/GenBank/DDBJ databases">
        <title>Halogeometricum sp. a new haloarchaeum isolate from saline soil.</title>
        <authorList>
            <person name="Strakova D."/>
            <person name="Galisteo C."/>
            <person name="Sanchez-Porro C."/>
            <person name="Ventosa A."/>
        </authorList>
    </citation>
    <scope>NUCLEOTIDE SEQUENCE [LARGE SCALE GENOMIC DNA]</scope>
    <source>
        <strain evidence="2">S3BR25-2</strain>
    </source>
</reference>
<name>A0ABU2G4C4_9EURY</name>
<organism evidence="1 2">
    <name type="scientific">Halogeometricum luteum</name>
    <dbReference type="NCBI Taxonomy" id="2950537"/>
    <lineage>
        <taxon>Archaea</taxon>
        <taxon>Methanobacteriati</taxon>
        <taxon>Methanobacteriota</taxon>
        <taxon>Stenosarchaea group</taxon>
        <taxon>Halobacteria</taxon>
        <taxon>Halobacteriales</taxon>
        <taxon>Haloferacaceae</taxon>
        <taxon>Halogeometricum</taxon>
    </lineage>
</organism>
<keyword evidence="2" id="KW-1185">Reference proteome</keyword>
<dbReference type="EMBL" id="JAMQOQ010000003">
    <property type="protein sequence ID" value="MDS0295144.1"/>
    <property type="molecule type" value="Genomic_DNA"/>
</dbReference>
<sequence>MANAHRTATSAFSHGYERFIVVDYANGTRTEWSKTAWYDADRRAYYQEQRIEGNTEVLDARGRFDLWSNETTSVVREPPDEDGPFYRAGDGVFGRGFLGSRLVSLFAGVETVTTGTTTDGRPLVHLLGTGGANSQTSFSSVENARDVSLSAAVTPEGVVRSYTLRYEGEADGETVAVTETFRLRRVESVPDRPAWVTEGLAATDDRS</sequence>
<proteinExistence type="predicted"/>
<comment type="caution">
    <text evidence="1">The sequence shown here is derived from an EMBL/GenBank/DDBJ whole genome shotgun (WGS) entry which is preliminary data.</text>
</comment>
<protein>
    <submittedName>
        <fullName evidence="1">Uncharacterized protein</fullName>
    </submittedName>
</protein>
<evidence type="ECO:0000313" key="2">
    <source>
        <dbReference type="Proteomes" id="UP001254813"/>
    </source>
</evidence>
<dbReference type="RefSeq" id="WP_310929003.1">
    <property type="nucleotide sequence ID" value="NZ_JAMQOQ010000003.1"/>
</dbReference>